<organism evidence="1">
    <name type="scientific">Thermodesulfobacterium geofontis</name>
    <dbReference type="NCBI Taxonomy" id="1295609"/>
    <lineage>
        <taxon>Bacteria</taxon>
        <taxon>Pseudomonadati</taxon>
        <taxon>Thermodesulfobacteriota</taxon>
        <taxon>Thermodesulfobacteria</taxon>
        <taxon>Thermodesulfobacteriales</taxon>
        <taxon>Thermodesulfobacteriaceae</taxon>
        <taxon>Thermodesulfobacterium</taxon>
    </lineage>
</organism>
<gene>
    <name evidence="1" type="ORF">ENU91_01635</name>
</gene>
<name>A0A7V4JPF7_9BACT</name>
<dbReference type="SUPFAM" id="SSF56112">
    <property type="entry name" value="Protein kinase-like (PK-like)"/>
    <property type="match status" value="1"/>
</dbReference>
<reference evidence="1" key="1">
    <citation type="journal article" date="2020" name="mSystems">
        <title>Genome- and Community-Level Interaction Insights into Carbon Utilization and Element Cycling Functions of Hydrothermarchaeota in Hydrothermal Sediment.</title>
        <authorList>
            <person name="Zhou Z."/>
            <person name="Liu Y."/>
            <person name="Xu W."/>
            <person name="Pan J."/>
            <person name="Luo Z.H."/>
            <person name="Li M."/>
        </authorList>
    </citation>
    <scope>NUCLEOTIDE SEQUENCE [LARGE SCALE GENOMIC DNA]</scope>
    <source>
        <strain evidence="1">SpSt-711</strain>
    </source>
</reference>
<dbReference type="InterPro" id="IPR011009">
    <property type="entry name" value="Kinase-like_dom_sf"/>
</dbReference>
<protein>
    <recommendedName>
        <fullName evidence="2">Lipopolysaccharide kinase</fullName>
    </recommendedName>
</protein>
<accession>A0A7V4JPF7</accession>
<comment type="caution">
    <text evidence="1">The sequence shown here is derived from an EMBL/GenBank/DDBJ whole genome shotgun (WGS) entry which is preliminary data.</text>
</comment>
<sequence length="244" mass="29421">MGIVKIANFEVLERHVLLFDQIFDQSSQSLSLPSPFFEHKKRYRKIKGYEINGQKFYIKEYFNHLEEAELEWENLFKLRNLGFFVPEPFFRRKSPDKVEIATFELKGKLLLKLLKNKELQDNLIYKLAELLSTLHLKRLYYQDCYLNHFFWDKDAETLWFLDVSRVISNPRFSLKYQIKDLAQLGYSFEEYFGDKGKPFFKKVLSYYLALSGIKPAWLVKSLVKFKIWLIRKRTEWARSKGKRL</sequence>
<dbReference type="EMBL" id="DTEI01000033">
    <property type="protein sequence ID" value="HGU15353.1"/>
    <property type="molecule type" value="Genomic_DNA"/>
</dbReference>
<dbReference type="Gene3D" id="1.10.510.10">
    <property type="entry name" value="Transferase(Phosphotransferase) domain 1"/>
    <property type="match status" value="1"/>
</dbReference>
<evidence type="ECO:0000313" key="1">
    <source>
        <dbReference type="EMBL" id="HGU15353.1"/>
    </source>
</evidence>
<proteinExistence type="predicted"/>
<dbReference type="AlphaFoldDB" id="A0A7V4JPF7"/>
<evidence type="ECO:0008006" key="2">
    <source>
        <dbReference type="Google" id="ProtNLM"/>
    </source>
</evidence>
<dbReference type="Pfam" id="PF06293">
    <property type="entry name" value="Kdo"/>
    <property type="match status" value="1"/>
</dbReference>